<evidence type="ECO:0000313" key="2">
    <source>
        <dbReference type="EMBL" id="PON25968.1"/>
    </source>
</evidence>
<evidence type="ECO:0000256" key="1">
    <source>
        <dbReference type="SAM" id="MobiDB-lite"/>
    </source>
</evidence>
<proteinExistence type="predicted"/>
<dbReference type="Proteomes" id="UP000054821">
    <property type="component" value="Unassembled WGS sequence"/>
</dbReference>
<comment type="caution">
    <text evidence="2">The sequence shown here is derived from an EMBL/GenBank/DDBJ whole genome shotgun (WGS) entry which is preliminary data.</text>
</comment>
<dbReference type="EMBL" id="JPDN02000016">
    <property type="protein sequence ID" value="PON25968.1"/>
    <property type="molecule type" value="Genomic_DNA"/>
</dbReference>
<dbReference type="GeneID" id="29987919"/>
<organism evidence="2 3">
    <name type="scientific">Trichoderma gamsii</name>
    <dbReference type="NCBI Taxonomy" id="398673"/>
    <lineage>
        <taxon>Eukaryota</taxon>
        <taxon>Fungi</taxon>
        <taxon>Dikarya</taxon>
        <taxon>Ascomycota</taxon>
        <taxon>Pezizomycotina</taxon>
        <taxon>Sordariomycetes</taxon>
        <taxon>Hypocreomycetidae</taxon>
        <taxon>Hypocreales</taxon>
        <taxon>Hypocreaceae</taxon>
        <taxon>Trichoderma</taxon>
    </lineage>
</organism>
<dbReference type="AlphaFoldDB" id="A0A2P4ZNV1"/>
<name>A0A2P4ZNV1_9HYPO</name>
<protein>
    <submittedName>
        <fullName evidence="2">Uncharacterized protein</fullName>
    </submittedName>
</protein>
<keyword evidence="3" id="KW-1185">Reference proteome</keyword>
<dbReference type="RefSeq" id="XP_018659024.1">
    <property type="nucleotide sequence ID" value="XM_018807836.1"/>
</dbReference>
<evidence type="ECO:0000313" key="3">
    <source>
        <dbReference type="Proteomes" id="UP000054821"/>
    </source>
</evidence>
<accession>A0A2P4ZNV1</accession>
<feature type="region of interest" description="Disordered" evidence="1">
    <location>
        <begin position="1"/>
        <end position="38"/>
    </location>
</feature>
<reference evidence="2 3" key="1">
    <citation type="journal article" date="2016" name="Genome Announc.">
        <title>Draft Whole-Genome Sequence of Trichoderma gamsii T6085, a Promising Biocontrol Agent of Fusarium Head Blight on Wheat.</title>
        <authorList>
            <person name="Baroncelli R."/>
            <person name="Zapparata A."/>
            <person name="Piaggeschi G."/>
            <person name="Sarrocco S."/>
            <person name="Vannacci G."/>
        </authorList>
    </citation>
    <scope>NUCLEOTIDE SEQUENCE [LARGE SCALE GENOMIC DNA]</scope>
    <source>
        <strain evidence="2 3">T6085</strain>
    </source>
</reference>
<gene>
    <name evidence="2" type="ORF">TGAM01_v205405</name>
</gene>
<sequence>MVDPHRAGRRGKRRDKEVEGKQQRAGQSDGRCESGHRRAGLAARPLIGPAGALSWAMAIRHSATPERQGDALRQWIGGSWMRMRDVDADAGHEMVFGDRYQHELWAAGGSASTAAQAIHELLLRLVWGLGEADAVDTECSLLSVVSGKDSKLYVICI</sequence>